<feature type="non-terminal residue" evidence="2">
    <location>
        <position position="183"/>
    </location>
</feature>
<protein>
    <submittedName>
        <fullName evidence="2">Uncharacterized protein</fullName>
    </submittedName>
</protein>
<reference evidence="2" key="1">
    <citation type="submission" date="2020-02" db="EMBL/GenBank/DDBJ databases">
        <authorList>
            <person name="Meier V. D."/>
        </authorList>
    </citation>
    <scope>NUCLEOTIDE SEQUENCE</scope>
    <source>
        <strain evidence="2">AVDCRST_MAG08</strain>
    </source>
</reference>
<feature type="region of interest" description="Disordered" evidence="1">
    <location>
        <begin position="130"/>
        <end position="183"/>
    </location>
</feature>
<gene>
    <name evidence="2" type="ORF">AVDCRST_MAG08-2549</name>
</gene>
<name>A0A6J4IQY3_9PROT</name>
<accession>A0A6J4IQY3</accession>
<evidence type="ECO:0000313" key="2">
    <source>
        <dbReference type="EMBL" id="CAA9257535.1"/>
    </source>
</evidence>
<feature type="compositionally biased region" description="Basic residues" evidence="1">
    <location>
        <begin position="138"/>
        <end position="148"/>
    </location>
</feature>
<organism evidence="2">
    <name type="scientific">uncultured Acetobacteraceae bacterium</name>
    <dbReference type="NCBI Taxonomy" id="169975"/>
    <lineage>
        <taxon>Bacteria</taxon>
        <taxon>Pseudomonadati</taxon>
        <taxon>Pseudomonadota</taxon>
        <taxon>Alphaproteobacteria</taxon>
        <taxon>Acetobacterales</taxon>
        <taxon>Acetobacteraceae</taxon>
        <taxon>environmental samples</taxon>
    </lineage>
</organism>
<sequence>GHRNPRKPARAARSAGARPPPRGAARAGRGGGVLRRGRFRESAGGRDPAGAGGVLPEPVLHPGAAAAALAARRPVGAPHVAPVDARLADRGRAARHVRRLLRLRAPAARHRDRARLHHAAVPDFAVRAAAPRAGRAAARGRRAGGIRRRAADGQPGRDAGGPSPRRRLGAPGRTGLGARHDLH</sequence>
<feature type="region of interest" description="Disordered" evidence="1">
    <location>
        <begin position="1"/>
        <end position="56"/>
    </location>
</feature>
<dbReference type="AlphaFoldDB" id="A0A6J4IQY3"/>
<dbReference type="EMBL" id="CADCTG010000184">
    <property type="protein sequence ID" value="CAA9257535.1"/>
    <property type="molecule type" value="Genomic_DNA"/>
</dbReference>
<feature type="non-terminal residue" evidence="2">
    <location>
        <position position="1"/>
    </location>
</feature>
<feature type="compositionally biased region" description="Basic residues" evidence="1">
    <location>
        <begin position="1"/>
        <end position="10"/>
    </location>
</feature>
<evidence type="ECO:0000256" key="1">
    <source>
        <dbReference type="SAM" id="MobiDB-lite"/>
    </source>
</evidence>
<proteinExistence type="predicted"/>
<feature type="compositionally biased region" description="Low complexity" evidence="1">
    <location>
        <begin position="11"/>
        <end position="27"/>
    </location>
</feature>